<keyword evidence="6" id="KW-1185">Reference proteome</keyword>
<gene>
    <name evidence="5" type="primary">fabF</name>
    <name evidence="5" type="ORF">GCM10009745_05130</name>
</gene>
<dbReference type="NCBIfam" id="NF005589">
    <property type="entry name" value="PRK07314.1"/>
    <property type="match status" value="1"/>
</dbReference>
<dbReference type="SUPFAM" id="SSF53901">
    <property type="entry name" value="Thiolase-like"/>
    <property type="match status" value="2"/>
</dbReference>
<comment type="similarity">
    <text evidence="1 3">Belongs to the thiolase-like superfamily. Beta-ketoacyl-ACP synthases family.</text>
</comment>
<evidence type="ECO:0000256" key="3">
    <source>
        <dbReference type="RuleBase" id="RU003694"/>
    </source>
</evidence>
<reference evidence="5 6" key="1">
    <citation type="journal article" date="2019" name="Int. J. Syst. Evol. Microbiol.">
        <title>The Global Catalogue of Microorganisms (GCM) 10K type strain sequencing project: providing services to taxonomists for standard genome sequencing and annotation.</title>
        <authorList>
            <consortium name="The Broad Institute Genomics Platform"/>
            <consortium name="The Broad Institute Genome Sequencing Center for Infectious Disease"/>
            <person name="Wu L."/>
            <person name="Ma J."/>
        </authorList>
    </citation>
    <scope>NUCLEOTIDE SEQUENCE [LARGE SCALE GENOMIC DNA]</scope>
    <source>
        <strain evidence="5 6">JCM 14307</strain>
    </source>
</reference>
<dbReference type="PROSITE" id="PS52004">
    <property type="entry name" value="KS3_2"/>
    <property type="match status" value="1"/>
</dbReference>
<dbReference type="PROSITE" id="PS00606">
    <property type="entry name" value="KS3_1"/>
    <property type="match status" value="1"/>
</dbReference>
<evidence type="ECO:0000256" key="1">
    <source>
        <dbReference type="ARBA" id="ARBA00008467"/>
    </source>
</evidence>
<dbReference type="PANTHER" id="PTHR11712">
    <property type="entry name" value="POLYKETIDE SYNTHASE-RELATED"/>
    <property type="match status" value="1"/>
</dbReference>
<dbReference type="EMBL" id="BAAANF010000002">
    <property type="protein sequence ID" value="GAA1666071.1"/>
    <property type="molecule type" value="Genomic_DNA"/>
</dbReference>
<dbReference type="Pfam" id="PF00109">
    <property type="entry name" value="ketoacyl-synt"/>
    <property type="match status" value="1"/>
</dbReference>
<dbReference type="InterPro" id="IPR020841">
    <property type="entry name" value="PKS_Beta-ketoAc_synthase_dom"/>
</dbReference>
<feature type="domain" description="Ketosynthase family 3 (KS3)" evidence="4">
    <location>
        <begin position="25"/>
        <end position="429"/>
    </location>
</feature>
<organism evidence="5 6">
    <name type="scientific">Kribbella yunnanensis</name>
    <dbReference type="NCBI Taxonomy" id="190194"/>
    <lineage>
        <taxon>Bacteria</taxon>
        <taxon>Bacillati</taxon>
        <taxon>Actinomycetota</taxon>
        <taxon>Actinomycetes</taxon>
        <taxon>Propionibacteriales</taxon>
        <taxon>Kribbellaceae</taxon>
        <taxon>Kribbella</taxon>
    </lineage>
</organism>
<dbReference type="Pfam" id="PF02801">
    <property type="entry name" value="Ketoacyl-synt_C"/>
    <property type="match status" value="1"/>
</dbReference>
<dbReference type="InterPro" id="IPR014031">
    <property type="entry name" value="Ketoacyl_synth_C"/>
</dbReference>
<dbReference type="Proteomes" id="UP001500280">
    <property type="component" value="Unassembled WGS sequence"/>
</dbReference>
<name>A0ABN2G6E8_9ACTN</name>
<evidence type="ECO:0000256" key="2">
    <source>
        <dbReference type="ARBA" id="ARBA00022679"/>
    </source>
</evidence>
<evidence type="ECO:0000313" key="5">
    <source>
        <dbReference type="EMBL" id="GAA1666071.1"/>
    </source>
</evidence>
<proteinExistence type="inferred from homology"/>
<dbReference type="CDD" id="cd00834">
    <property type="entry name" value="KAS_I_II"/>
    <property type="match status" value="1"/>
</dbReference>
<keyword evidence="2 3" id="KW-0808">Transferase</keyword>
<evidence type="ECO:0000313" key="6">
    <source>
        <dbReference type="Proteomes" id="UP001500280"/>
    </source>
</evidence>
<dbReference type="PANTHER" id="PTHR11712:SF336">
    <property type="entry name" value="3-OXOACYL-[ACYL-CARRIER-PROTEIN] SYNTHASE, MITOCHONDRIAL"/>
    <property type="match status" value="1"/>
</dbReference>
<comment type="caution">
    <text evidence="5">The sequence shown here is derived from an EMBL/GenBank/DDBJ whole genome shotgun (WGS) entry which is preliminary data.</text>
</comment>
<dbReference type="RefSeq" id="WP_344144705.1">
    <property type="nucleotide sequence ID" value="NZ_BAAANF010000002.1"/>
</dbReference>
<evidence type="ECO:0000259" key="4">
    <source>
        <dbReference type="PROSITE" id="PS52004"/>
    </source>
</evidence>
<dbReference type="InterPro" id="IPR014030">
    <property type="entry name" value="Ketoacyl_synth_N"/>
</dbReference>
<sequence length="444" mass="44826">MSTPDAVAGAASDAADHAAGAETAPAGVTITGIGMLTPVGRGPAEVFASLLQGRSGIVAPPEDHPIAGSIELAGILPEFDAGAIAAGPDGKVMDRTVVLAQLVAEEALADAGLSVGENVAAERIGVIVGGVGGMATLERQVLARAERGKVAVSPYLLTGILPNMPAARVAIRFGMRGYTSAVGTACASGAQAIADAVRLIRAGEADVVLCGASEAPLFPTFAETFANARALARGWDDPTEASRPFDLRRNGFVLSEGAALLVLESTAHAAARGASGYADVAGYGVNSDAHHPTAPRPDGTGAAACMRMAMKNVRPEQVGYVNAHGTSTKLGDVAESVAIGLAFGNHLPAVSSTKALTGHMLGTSGVVEAAAAALAINTGLAPPTYHLDDPDPACPLDHIRKEPRAIPLEYAVSNSFGFGGQNVSLLLGKASTPKQRQLSSEEKA</sequence>
<dbReference type="InterPro" id="IPR018201">
    <property type="entry name" value="Ketoacyl_synth_AS"/>
</dbReference>
<protein>
    <submittedName>
        <fullName evidence="5">Beta-ketoacyl-ACP synthase II</fullName>
    </submittedName>
</protein>
<dbReference type="InterPro" id="IPR000794">
    <property type="entry name" value="Beta-ketoacyl_synthase"/>
</dbReference>
<dbReference type="InterPro" id="IPR016039">
    <property type="entry name" value="Thiolase-like"/>
</dbReference>
<dbReference type="Gene3D" id="3.40.47.10">
    <property type="match status" value="1"/>
</dbReference>
<accession>A0ABN2G6E8</accession>
<dbReference type="SMART" id="SM00825">
    <property type="entry name" value="PKS_KS"/>
    <property type="match status" value="1"/>
</dbReference>